<organism evidence="1 2">
    <name type="scientific">Bipolaris oryzae ATCC 44560</name>
    <dbReference type="NCBI Taxonomy" id="930090"/>
    <lineage>
        <taxon>Eukaryota</taxon>
        <taxon>Fungi</taxon>
        <taxon>Dikarya</taxon>
        <taxon>Ascomycota</taxon>
        <taxon>Pezizomycotina</taxon>
        <taxon>Dothideomycetes</taxon>
        <taxon>Pleosporomycetidae</taxon>
        <taxon>Pleosporales</taxon>
        <taxon>Pleosporineae</taxon>
        <taxon>Pleosporaceae</taxon>
        <taxon>Bipolaris</taxon>
    </lineage>
</organism>
<evidence type="ECO:0000313" key="1">
    <source>
        <dbReference type="EMBL" id="EUC46969.1"/>
    </source>
</evidence>
<proteinExistence type="predicted"/>
<accession>W6ZHT6</accession>
<dbReference type="HOGENOM" id="CLU_133010_0_0_1"/>
<protein>
    <submittedName>
        <fullName evidence="1">Uncharacterized protein</fullName>
    </submittedName>
</protein>
<dbReference type="Proteomes" id="UP000054032">
    <property type="component" value="Unassembled WGS sequence"/>
</dbReference>
<evidence type="ECO:0000313" key="2">
    <source>
        <dbReference type="Proteomes" id="UP000054032"/>
    </source>
</evidence>
<keyword evidence="2" id="KW-1185">Reference proteome</keyword>
<dbReference type="EMBL" id="KI963958">
    <property type="protein sequence ID" value="EUC46969.1"/>
    <property type="molecule type" value="Genomic_DNA"/>
</dbReference>
<dbReference type="AlphaFoldDB" id="W6ZHT6"/>
<dbReference type="OrthoDB" id="3682439at2759"/>
<dbReference type="KEGG" id="bor:COCMIDRAFT_91275"/>
<dbReference type="RefSeq" id="XP_007686494.1">
    <property type="nucleotide sequence ID" value="XM_007688304.1"/>
</dbReference>
<name>W6ZHT6_COCMI</name>
<feature type="non-terminal residue" evidence="1">
    <location>
        <position position="1"/>
    </location>
</feature>
<dbReference type="GeneID" id="19127850"/>
<gene>
    <name evidence="1" type="ORF">COCMIDRAFT_91275</name>
</gene>
<sequence>IKMSRHNRHICRHTHHICRHGHAAHSIPFGPMRLAPVPSPVQPGQPAPTATEWNYTLQDFEELIIKWGPYTTLDLVKAAPHYTKTTVDVDPYAKLQFPEKWEATERVIHAVHPIPRGELEKLGPNCVRQLGERLKGGGEGRDEEFEGAMKKTLGRIDDCLEFYFCVERPGARVVSG</sequence>
<reference evidence="1 2" key="1">
    <citation type="journal article" date="2013" name="PLoS Genet.">
        <title>Comparative genome structure, secondary metabolite, and effector coding capacity across Cochliobolus pathogens.</title>
        <authorList>
            <person name="Condon B.J."/>
            <person name="Leng Y."/>
            <person name="Wu D."/>
            <person name="Bushley K.E."/>
            <person name="Ohm R.A."/>
            <person name="Otillar R."/>
            <person name="Martin J."/>
            <person name="Schackwitz W."/>
            <person name="Grimwood J."/>
            <person name="MohdZainudin N."/>
            <person name="Xue C."/>
            <person name="Wang R."/>
            <person name="Manning V.A."/>
            <person name="Dhillon B."/>
            <person name="Tu Z.J."/>
            <person name="Steffenson B.J."/>
            <person name="Salamov A."/>
            <person name="Sun H."/>
            <person name="Lowry S."/>
            <person name="LaButti K."/>
            <person name="Han J."/>
            <person name="Copeland A."/>
            <person name="Lindquist E."/>
            <person name="Barry K."/>
            <person name="Schmutz J."/>
            <person name="Baker S.E."/>
            <person name="Ciuffetti L.M."/>
            <person name="Grigoriev I.V."/>
            <person name="Zhong S."/>
            <person name="Turgeon B.G."/>
        </authorList>
    </citation>
    <scope>NUCLEOTIDE SEQUENCE [LARGE SCALE GENOMIC DNA]</scope>
    <source>
        <strain evidence="1 2">ATCC 44560</strain>
    </source>
</reference>